<protein>
    <submittedName>
        <fullName evidence="2">Uncharacterized protein</fullName>
    </submittedName>
</protein>
<accession>Q73JU1</accession>
<evidence type="ECO:0000313" key="2">
    <source>
        <dbReference type="EMBL" id="AAS13011.1"/>
    </source>
</evidence>
<organism evidence="2 3">
    <name type="scientific">Treponema denticola (strain ATCC 35405 / DSM 14222 / CIP 103919 / JCM 8153 / KCTC 15104)</name>
    <dbReference type="NCBI Taxonomy" id="243275"/>
    <lineage>
        <taxon>Bacteria</taxon>
        <taxon>Pseudomonadati</taxon>
        <taxon>Spirochaetota</taxon>
        <taxon>Spirochaetia</taxon>
        <taxon>Spirochaetales</taxon>
        <taxon>Treponemataceae</taxon>
        <taxon>Treponema</taxon>
    </lineage>
</organism>
<dbReference type="KEGG" id="tde:TDE_2494"/>
<dbReference type="PATRIC" id="fig|243275.7.peg.2361"/>
<dbReference type="AlphaFoldDB" id="Q73JU1"/>
<feature type="region of interest" description="Disordered" evidence="1">
    <location>
        <begin position="23"/>
        <end position="45"/>
    </location>
</feature>
<keyword evidence="3" id="KW-1185">Reference proteome</keyword>
<dbReference type="EMBL" id="AE017226">
    <property type="protein sequence ID" value="AAS13011.1"/>
    <property type="molecule type" value="Genomic_DNA"/>
</dbReference>
<evidence type="ECO:0000256" key="1">
    <source>
        <dbReference type="SAM" id="MobiDB-lite"/>
    </source>
</evidence>
<dbReference type="PaxDb" id="243275-TDE_2494"/>
<dbReference type="HOGENOM" id="CLU_3206551_0_0_12"/>
<sequence length="45" mass="5044">MSQPLLRDVDGREVPAASARIVRTGGKQQRQNCGRDERRNSCFAI</sequence>
<feature type="compositionally biased region" description="Basic and acidic residues" evidence="1">
    <location>
        <begin position="33"/>
        <end position="45"/>
    </location>
</feature>
<evidence type="ECO:0000313" key="3">
    <source>
        <dbReference type="Proteomes" id="UP000008212"/>
    </source>
</evidence>
<name>Q73JU1_TREDE</name>
<proteinExistence type="predicted"/>
<gene>
    <name evidence="2" type="ordered locus">TDE_2494</name>
</gene>
<dbReference type="Proteomes" id="UP000008212">
    <property type="component" value="Chromosome"/>
</dbReference>
<reference evidence="2 3" key="1">
    <citation type="journal article" date="2004" name="Proc. Natl. Acad. Sci. U.S.A.">
        <title>Comparison of the genome of the oral pathogen Treponema denticola with other spirochete genomes.</title>
        <authorList>
            <person name="Seshadri R."/>
            <person name="Myers G.S."/>
            <person name="Tettelin H."/>
            <person name="Eisen J.A."/>
            <person name="Heidelberg J.F."/>
            <person name="Dodson R.J."/>
            <person name="Davidsen T.M."/>
            <person name="DeBoy R.T."/>
            <person name="Fouts D.E."/>
            <person name="Haft D.H."/>
            <person name="Selengut J."/>
            <person name="Ren Q."/>
            <person name="Brinkac L.M."/>
            <person name="Madupu R."/>
            <person name="Kolonay J."/>
            <person name="Durkin S.A."/>
            <person name="Daugherty S.C."/>
            <person name="Shetty J."/>
            <person name="Shvartsbeyn A."/>
            <person name="Gebregeorgis E."/>
            <person name="Geer K."/>
            <person name="Tsegaye G."/>
            <person name="Malek J."/>
            <person name="Ayodeji B."/>
            <person name="Shatsman S."/>
            <person name="McLeod M.P."/>
            <person name="Smajs D."/>
            <person name="Howell J.K."/>
            <person name="Pal S."/>
            <person name="Amin A."/>
            <person name="Vashisth P."/>
            <person name="McNeill T.Z."/>
            <person name="Xiang Q."/>
            <person name="Sodergren E."/>
            <person name="Baca E."/>
            <person name="Weinstock G.M."/>
            <person name="Norris S.J."/>
            <person name="Fraser C.M."/>
            <person name="Paulsen I.T."/>
        </authorList>
    </citation>
    <scope>NUCLEOTIDE SEQUENCE [LARGE SCALE GENOMIC DNA]</scope>
    <source>
        <strain evidence="3">ATCC 35405 / DSM 14222 / CIP 103919 / JCM 8153 / KCTC 15104</strain>
    </source>
</reference>